<protein>
    <submittedName>
        <fullName evidence="2">Uncharacterized protein</fullName>
    </submittedName>
</protein>
<dbReference type="Proteomes" id="UP000887580">
    <property type="component" value="Unplaced"/>
</dbReference>
<dbReference type="WBParaSite" id="PS1159_v2.g12965.t1">
    <property type="protein sequence ID" value="PS1159_v2.g12965.t1"/>
    <property type="gene ID" value="PS1159_v2.g12965"/>
</dbReference>
<reference evidence="2" key="1">
    <citation type="submission" date="2022-11" db="UniProtKB">
        <authorList>
            <consortium name="WormBaseParasite"/>
        </authorList>
    </citation>
    <scope>IDENTIFICATION</scope>
</reference>
<organism evidence="1 2">
    <name type="scientific">Panagrolaimus sp. PS1159</name>
    <dbReference type="NCBI Taxonomy" id="55785"/>
    <lineage>
        <taxon>Eukaryota</taxon>
        <taxon>Metazoa</taxon>
        <taxon>Ecdysozoa</taxon>
        <taxon>Nematoda</taxon>
        <taxon>Chromadorea</taxon>
        <taxon>Rhabditida</taxon>
        <taxon>Tylenchina</taxon>
        <taxon>Panagrolaimomorpha</taxon>
        <taxon>Panagrolaimoidea</taxon>
        <taxon>Panagrolaimidae</taxon>
        <taxon>Panagrolaimus</taxon>
    </lineage>
</organism>
<accession>A0AC35F1U7</accession>
<evidence type="ECO:0000313" key="2">
    <source>
        <dbReference type="WBParaSite" id="PS1159_v2.g12965.t1"/>
    </source>
</evidence>
<sequence>MNALDEFLRDGERLHLDSLKQTPNMNNLILLTTTETSSLLAQLQYVAERIDDIRRLGAARRDALHKLTETKTSSLPQSASTTTNNSSNLNSKPVQVVSPEKKFPTSRGNSISSNGSSITSSPTGSVKSPLRVGFESFNIIFGEI</sequence>
<name>A0AC35F1U7_9BILA</name>
<evidence type="ECO:0000313" key="1">
    <source>
        <dbReference type="Proteomes" id="UP000887580"/>
    </source>
</evidence>
<proteinExistence type="predicted"/>